<dbReference type="PANTHER" id="PTHR11690:SF248">
    <property type="entry name" value="PICKPOCKET 17, ISOFORM A"/>
    <property type="match status" value="1"/>
</dbReference>
<evidence type="ECO:0000256" key="9">
    <source>
        <dbReference type="ARBA" id="ARBA00023201"/>
    </source>
</evidence>
<dbReference type="InParanoid" id="A0A6P8HH27"/>
<keyword evidence="10 11" id="KW-0407">Ion channel</keyword>
<comment type="similarity">
    <text evidence="11">Belongs to the amiloride-sensitive sodium channel (TC 1.A.6) family.</text>
</comment>
<evidence type="ECO:0000256" key="5">
    <source>
        <dbReference type="ARBA" id="ARBA00022989"/>
    </source>
</evidence>
<dbReference type="InterPro" id="IPR001873">
    <property type="entry name" value="ENaC"/>
</dbReference>
<dbReference type="PANTHER" id="PTHR11690">
    <property type="entry name" value="AMILORIDE-SENSITIVE SODIUM CHANNEL-RELATED"/>
    <property type="match status" value="1"/>
</dbReference>
<keyword evidence="12" id="KW-1185">Reference proteome</keyword>
<evidence type="ECO:0000256" key="6">
    <source>
        <dbReference type="ARBA" id="ARBA00023053"/>
    </source>
</evidence>
<protein>
    <submittedName>
        <fullName evidence="13">Amiloride-sensitive sodium channel subunit alpha-like</fullName>
    </submittedName>
</protein>
<keyword evidence="4 11" id="KW-0812">Transmembrane</keyword>
<evidence type="ECO:0000256" key="8">
    <source>
        <dbReference type="ARBA" id="ARBA00023136"/>
    </source>
</evidence>
<dbReference type="PRINTS" id="PR01078">
    <property type="entry name" value="AMINACHANNEL"/>
</dbReference>
<evidence type="ECO:0000256" key="2">
    <source>
        <dbReference type="ARBA" id="ARBA00022448"/>
    </source>
</evidence>
<evidence type="ECO:0000256" key="11">
    <source>
        <dbReference type="RuleBase" id="RU000679"/>
    </source>
</evidence>
<keyword evidence="9 11" id="KW-0739">Sodium transport</keyword>
<keyword evidence="3 11" id="KW-0894">Sodium channel</keyword>
<accession>A0A6P8HH27</accession>
<dbReference type="OrthoDB" id="6021021at2759"/>
<evidence type="ECO:0000313" key="12">
    <source>
        <dbReference type="Proteomes" id="UP000515163"/>
    </source>
</evidence>
<dbReference type="GeneID" id="116289160"/>
<dbReference type="AlphaFoldDB" id="A0A6P8HH27"/>
<proteinExistence type="inferred from homology"/>
<keyword evidence="5" id="KW-1133">Transmembrane helix</keyword>
<evidence type="ECO:0000256" key="10">
    <source>
        <dbReference type="ARBA" id="ARBA00023303"/>
    </source>
</evidence>
<evidence type="ECO:0000256" key="3">
    <source>
        <dbReference type="ARBA" id="ARBA00022461"/>
    </source>
</evidence>
<dbReference type="GO" id="GO:0005886">
    <property type="term" value="C:plasma membrane"/>
    <property type="evidence" value="ECO:0007669"/>
    <property type="project" value="TreeGrafter"/>
</dbReference>
<keyword evidence="8" id="KW-0472">Membrane</keyword>
<organism evidence="12 13">
    <name type="scientific">Actinia tenebrosa</name>
    <name type="common">Australian red waratah sea anemone</name>
    <dbReference type="NCBI Taxonomy" id="6105"/>
    <lineage>
        <taxon>Eukaryota</taxon>
        <taxon>Metazoa</taxon>
        <taxon>Cnidaria</taxon>
        <taxon>Anthozoa</taxon>
        <taxon>Hexacorallia</taxon>
        <taxon>Actiniaria</taxon>
        <taxon>Actiniidae</taxon>
        <taxon>Actinia</taxon>
    </lineage>
</organism>
<dbReference type="Pfam" id="PF00858">
    <property type="entry name" value="ASC"/>
    <property type="match status" value="1"/>
</dbReference>
<keyword evidence="2 11" id="KW-0813">Transport</keyword>
<dbReference type="Gene3D" id="1.10.287.820">
    <property type="entry name" value="Acid-sensing ion channel domain"/>
    <property type="match status" value="1"/>
</dbReference>
<dbReference type="GO" id="GO:0015280">
    <property type="term" value="F:ligand-gated sodium channel activity"/>
    <property type="evidence" value="ECO:0007669"/>
    <property type="project" value="TreeGrafter"/>
</dbReference>
<dbReference type="RefSeq" id="XP_031551897.1">
    <property type="nucleotide sequence ID" value="XM_031696037.1"/>
</dbReference>
<keyword evidence="7 11" id="KW-0406">Ion transport</keyword>
<dbReference type="Gene3D" id="2.60.470.10">
    <property type="entry name" value="Acid-sensing ion channels like domains"/>
    <property type="match status" value="1"/>
</dbReference>
<comment type="subcellular location">
    <subcellularLocation>
        <location evidence="1">Membrane</location>
        <topology evidence="1">Multi-pass membrane protein</topology>
    </subcellularLocation>
</comment>
<evidence type="ECO:0000256" key="4">
    <source>
        <dbReference type="ARBA" id="ARBA00022692"/>
    </source>
</evidence>
<reference evidence="13" key="1">
    <citation type="submission" date="2025-08" db="UniProtKB">
        <authorList>
            <consortium name="RefSeq"/>
        </authorList>
    </citation>
    <scope>IDENTIFICATION</scope>
    <source>
        <tissue evidence="13">Tentacle</tissue>
    </source>
</reference>
<evidence type="ECO:0000256" key="7">
    <source>
        <dbReference type="ARBA" id="ARBA00023065"/>
    </source>
</evidence>
<dbReference type="KEGG" id="aten:116289160"/>
<dbReference type="Proteomes" id="UP000515163">
    <property type="component" value="Unplaced"/>
</dbReference>
<name>A0A6P8HH27_ACTTE</name>
<gene>
    <name evidence="13" type="primary">LOC116289160</name>
</gene>
<evidence type="ECO:0000256" key="1">
    <source>
        <dbReference type="ARBA" id="ARBA00004141"/>
    </source>
</evidence>
<evidence type="ECO:0000313" key="13">
    <source>
        <dbReference type="RefSeq" id="XP_031551897.1"/>
    </source>
</evidence>
<keyword evidence="6" id="KW-0915">Sodium</keyword>
<sequence length="291" mass="32977">MLSFNNSFTQFFTPTYGNCYTFNVRENGETLYATSTGDEEPLALTLNVEGDEYVGALSPYLGVILQVHHPDIMPFPIEHGEKMSPGFSTNIGISKKQFLRLGEPFACLKLCEANTSIEKCGCVKPIYDINPSCDPFNETDRACLKEMEESSLEKALLECKCYPPCSETVYEYSSSFSVWPSEQSWIFLKQDLENRTSRPIVSSLKYARENLLNVHIFYKTLGFRTTVEMEGYKLENLIGDLGGQFGLFVGMSLLSLVEVFELVIDLITRLLKRDHNNVRSISRKSHVETET</sequence>